<dbReference type="SUPFAM" id="SSF51735">
    <property type="entry name" value="NAD(P)-binding Rossmann-fold domains"/>
    <property type="match status" value="1"/>
</dbReference>
<evidence type="ECO:0000313" key="1">
    <source>
        <dbReference type="EMBL" id="MCF7220452.1"/>
    </source>
</evidence>
<dbReference type="Gene3D" id="3.40.50.720">
    <property type="entry name" value="NAD(P)-binding Rossmann-like Domain"/>
    <property type="match status" value="1"/>
</dbReference>
<organism evidence="1 2">
    <name type="scientific">Marilutibacter chinensis</name>
    <dbReference type="NCBI Taxonomy" id="2912247"/>
    <lineage>
        <taxon>Bacteria</taxon>
        <taxon>Pseudomonadati</taxon>
        <taxon>Pseudomonadota</taxon>
        <taxon>Gammaproteobacteria</taxon>
        <taxon>Lysobacterales</taxon>
        <taxon>Lysobacteraceae</taxon>
        <taxon>Marilutibacter</taxon>
    </lineage>
</organism>
<reference evidence="2" key="1">
    <citation type="submission" date="2022-01" db="EMBL/GenBank/DDBJ databases">
        <title>Lysobacter chinensis sp. nov., a bacterium isolated from cow dung compost.</title>
        <authorList>
            <person name="Zhou L.Y."/>
        </authorList>
    </citation>
    <scope>NUCLEOTIDE SEQUENCE [LARGE SCALE GENOMIC DNA]</scope>
    <source>
        <strain evidence="2">TLK-CK17</strain>
    </source>
</reference>
<dbReference type="EMBL" id="JAKJPO010000001">
    <property type="protein sequence ID" value="MCF7220452.1"/>
    <property type="molecule type" value="Genomic_DNA"/>
</dbReference>
<evidence type="ECO:0000313" key="2">
    <source>
        <dbReference type="Proteomes" id="UP001430796"/>
    </source>
</evidence>
<sequence length="95" mass="10179">MNHPKAQRIVVMTGATSELGAPAIQHIAAQPRTRIMIGARGRAPTAPPGVEVISLHLASLTSVREFANIVMARLLIPHMADHGRLVITTSDERNA</sequence>
<dbReference type="InterPro" id="IPR036291">
    <property type="entry name" value="NAD(P)-bd_dom_sf"/>
</dbReference>
<proteinExistence type="predicted"/>
<accession>A0ABS9HQ67</accession>
<name>A0ABS9HQ67_9GAMM</name>
<dbReference type="RefSeq" id="WP_237052833.1">
    <property type="nucleotide sequence ID" value="NZ_JAKJPO010000001.1"/>
</dbReference>
<comment type="caution">
    <text evidence="1">The sequence shown here is derived from an EMBL/GenBank/DDBJ whole genome shotgun (WGS) entry which is preliminary data.</text>
</comment>
<reference evidence="1 2" key="3">
    <citation type="submission" date="2022-01" db="EMBL/GenBank/DDBJ databases">
        <authorList>
            <person name="Zhou L.Y."/>
        </authorList>
    </citation>
    <scope>NUCLEOTIDE SEQUENCE [LARGE SCALE GENOMIC DNA]</scope>
    <source>
        <strain evidence="1 2">TLK-CK17</strain>
    </source>
</reference>
<evidence type="ECO:0008006" key="3">
    <source>
        <dbReference type="Google" id="ProtNLM"/>
    </source>
</evidence>
<reference evidence="1 2" key="2">
    <citation type="submission" date="2022-01" db="EMBL/GenBank/DDBJ databases">
        <title>Lysobacter chinensis sp. nov., a bacterium isolated from cow dung compost.</title>
        <authorList>
            <person name="Liu Y."/>
        </authorList>
    </citation>
    <scope>NUCLEOTIDE SEQUENCE [LARGE SCALE GENOMIC DNA]</scope>
    <source>
        <strain evidence="1 2">TLK-CK17</strain>
    </source>
</reference>
<protein>
    <recommendedName>
        <fullName evidence="3">Short subunit dehydrogenase</fullName>
    </recommendedName>
</protein>
<gene>
    <name evidence="1" type="ORF">L3V18_01415</name>
</gene>
<keyword evidence="2" id="KW-1185">Reference proteome</keyword>
<dbReference type="Proteomes" id="UP001430796">
    <property type="component" value="Unassembled WGS sequence"/>
</dbReference>